<evidence type="ECO:0000313" key="1">
    <source>
        <dbReference type="EMBL" id="GAW94381.1"/>
    </source>
</evidence>
<gene>
    <name evidence="1" type="ORF">KKC1_34870</name>
</gene>
<organism evidence="1 2">
    <name type="scientific">Calderihabitans maritimus</name>
    <dbReference type="NCBI Taxonomy" id="1246530"/>
    <lineage>
        <taxon>Bacteria</taxon>
        <taxon>Bacillati</taxon>
        <taxon>Bacillota</taxon>
        <taxon>Clostridia</taxon>
        <taxon>Neomoorellales</taxon>
        <taxon>Calderihabitantaceae</taxon>
        <taxon>Calderihabitans</taxon>
    </lineage>
</organism>
<proteinExistence type="predicted"/>
<sequence length="28" mass="3395">MSKEKLPQNIQELIMDIGEKRFYSDFFS</sequence>
<protein>
    <submittedName>
        <fullName evidence="1">Uncharacterized protein</fullName>
    </submittedName>
</protein>
<dbReference type="Proteomes" id="UP000197032">
    <property type="component" value="Unassembled WGS sequence"/>
</dbReference>
<reference evidence="2" key="1">
    <citation type="journal article" date="2017" name="Appl. Environ. Microbiol.">
        <title>Genomic Analysis of Calderihabitans maritimus KKC1, a Thermophilic, Hydrogenogenic, Carboxydotrophic Bacterium Isolated from Marine Sediment.</title>
        <authorList>
            <person name="Omae K."/>
            <person name="Yoneda Y."/>
            <person name="Fukuyama Y."/>
            <person name="Yoshida T."/>
            <person name="Sako Y."/>
        </authorList>
    </citation>
    <scope>NUCLEOTIDE SEQUENCE [LARGE SCALE GENOMIC DNA]</scope>
    <source>
        <strain evidence="2">KKC1</strain>
    </source>
</reference>
<keyword evidence="2" id="KW-1185">Reference proteome</keyword>
<dbReference type="EMBL" id="BDGJ01000215">
    <property type="protein sequence ID" value="GAW94381.1"/>
    <property type="molecule type" value="Genomic_DNA"/>
</dbReference>
<dbReference type="AlphaFoldDB" id="A0A1Z5HYH2"/>
<comment type="caution">
    <text evidence="1">The sequence shown here is derived from an EMBL/GenBank/DDBJ whole genome shotgun (WGS) entry which is preliminary data.</text>
</comment>
<evidence type="ECO:0000313" key="2">
    <source>
        <dbReference type="Proteomes" id="UP000197032"/>
    </source>
</evidence>
<name>A0A1Z5HYH2_9FIRM</name>
<accession>A0A1Z5HYH2</accession>